<proteinExistence type="inferred from homology"/>
<dbReference type="AlphaFoldDB" id="A0AAE1C409"/>
<evidence type="ECO:0000313" key="8">
    <source>
        <dbReference type="EMBL" id="KAK3677029.1"/>
    </source>
</evidence>
<dbReference type="Pfam" id="PF05705">
    <property type="entry name" value="DUF829"/>
    <property type="match status" value="1"/>
</dbReference>
<dbReference type="Proteomes" id="UP001274830">
    <property type="component" value="Unassembled WGS sequence"/>
</dbReference>
<dbReference type="SUPFAM" id="SSF53474">
    <property type="entry name" value="alpha/beta-Hydrolases"/>
    <property type="match status" value="1"/>
</dbReference>
<comment type="caution">
    <text evidence="8">The sequence shown here is derived from an EMBL/GenBank/DDBJ whole genome shotgun (WGS) entry which is preliminary data.</text>
</comment>
<keyword evidence="2 7" id="KW-0812">Transmembrane</keyword>
<evidence type="ECO:0000256" key="3">
    <source>
        <dbReference type="ARBA" id="ARBA00022989"/>
    </source>
</evidence>
<dbReference type="EMBL" id="JAUTXT010000008">
    <property type="protein sequence ID" value="KAK3677029.1"/>
    <property type="molecule type" value="Genomic_DNA"/>
</dbReference>
<keyword evidence="5" id="KW-0539">Nucleus</keyword>
<protein>
    <recommendedName>
        <fullName evidence="10">Indole-diterpene biosynthesis protein PaxU</fullName>
    </recommendedName>
</protein>
<sequence length="287" mass="31880">MTTKFQPLDGFVHLTDTTSISRPQPNSKDTKSITEHACRTIIICAWFRAQSKHIAKYTTHYCQRYPDAQILLLECVYQDMLTTPYATQQSRLQPAIEILQAAQRAGHAIFLHSFSNGGSHTAVQLAAAWKQKKASPLPILAMALDSSPGSPSLTLAAAAIIFSFPKSARWWVTVIVWTIVVPIISFPALLGSDNVVHKLRKELVDPDLFSVDAPRVYLYSKVDEMVPHASVEEHVALARRAGYGVKTVLFEKSAHVAHVNEDRDKYWAAVESVMSGSRQRNGRVGRS</sequence>
<gene>
    <name evidence="8" type="ORF">LTR78_003234</name>
</gene>
<evidence type="ECO:0000313" key="9">
    <source>
        <dbReference type="Proteomes" id="UP001274830"/>
    </source>
</evidence>
<comment type="subcellular location">
    <subcellularLocation>
        <location evidence="6">Nucleus outer membrane</location>
        <topology evidence="6">Single-pass membrane protein</topology>
    </subcellularLocation>
</comment>
<evidence type="ECO:0000256" key="1">
    <source>
        <dbReference type="ARBA" id="ARBA00007387"/>
    </source>
</evidence>
<evidence type="ECO:0000256" key="7">
    <source>
        <dbReference type="SAM" id="Phobius"/>
    </source>
</evidence>
<feature type="transmembrane region" description="Helical" evidence="7">
    <location>
        <begin position="170"/>
        <end position="191"/>
    </location>
</feature>
<dbReference type="InterPro" id="IPR008547">
    <property type="entry name" value="DUF829_TMEM53"/>
</dbReference>
<dbReference type="InterPro" id="IPR029058">
    <property type="entry name" value="AB_hydrolase_fold"/>
</dbReference>
<dbReference type="GO" id="GO:0005640">
    <property type="term" value="C:nuclear outer membrane"/>
    <property type="evidence" value="ECO:0007669"/>
    <property type="project" value="UniProtKB-SubCell"/>
</dbReference>
<dbReference type="PANTHER" id="PTHR12265:SF30">
    <property type="entry name" value="TRANSMEMBRANE PROTEIN 53"/>
    <property type="match status" value="1"/>
</dbReference>
<evidence type="ECO:0000256" key="4">
    <source>
        <dbReference type="ARBA" id="ARBA00023136"/>
    </source>
</evidence>
<keyword evidence="9" id="KW-1185">Reference proteome</keyword>
<dbReference type="Gene3D" id="3.40.50.1820">
    <property type="entry name" value="alpha/beta hydrolase"/>
    <property type="match status" value="1"/>
</dbReference>
<evidence type="ECO:0000256" key="2">
    <source>
        <dbReference type="ARBA" id="ARBA00022692"/>
    </source>
</evidence>
<evidence type="ECO:0000256" key="5">
    <source>
        <dbReference type="ARBA" id="ARBA00023242"/>
    </source>
</evidence>
<evidence type="ECO:0000256" key="6">
    <source>
        <dbReference type="ARBA" id="ARBA00034303"/>
    </source>
</evidence>
<accession>A0AAE1C409</accession>
<reference evidence="8" key="1">
    <citation type="submission" date="2023-07" db="EMBL/GenBank/DDBJ databases">
        <title>Black Yeasts Isolated from many extreme environments.</title>
        <authorList>
            <person name="Coleine C."/>
            <person name="Stajich J.E."/>
            <person name="Selbmann L."/>
        </authorList>
    </citation>
    <scope>NUCLEOTIDE SEQUENCE</scope>
    <source>
        <strain evidence="8">CCFEE 5485</strain>
    </source>
</reference>
<name>A0AAE1C409_9PEZI</name>
<organism evidence="8 9">
    <name type="scientific">Recurvomyces mirabilis</name>
    <dbReference type="NCBI Taxonomy" id="574656"/>
    <lineage>
        <taxon>Eukaryota</taxon>
        <taxon>Fungi</taxon>
        <taxon>Dikarya</taxon>
        <taxon>Ascomycota</taxon>
        <taxon>Pezizomycotina</taxon>
        <taxon>Dothideomycetes</taxon>
        <taxon>Dothideomycetidae</taxon>
        <taxon>Mycosphaerellales</taxon>
        <taxon>Teratosphaeriaceae</taxon>
        <taxon>Recurvomyces</taxon>
    </lineage>
</organism>
<evidence type="ECO:0008006" key="10">
    <source>
        <dbReference type="Google" id="ProtNLM"/>
    </source>
</evidence>
<comment type="similarity">
    <text evidence="1">Belongs to the TMEM53 family.</text>
</comment>
<keyword evidence="3 7" id="KW-1133">Transmembrane helix</keyword>
<dbReference type="PANTHER" id="PTHR12265">
    <property type="entry name" value="TRANSMEMBRANE PROTEIN 53"/>
    <property type="match status" value="1"/>
</dbReference>
<keyword evidence="4 7" id="KW-0472">Membrane</keyword>